<dbReference type="Gene3D" id="3.40.1190.20">
    <property type="match status" value="1"/>
</dbReference>
<dbReference type="EMBL" id="FPCK01000003">
    <property type="protein sequence ID" value="SFV37181.1"/>
    <property type="molecule type" value="Genomic_DNA"/>
</dbReference>
<dbReference type="AlphaFoldDB" id="A0A1I7NR58"/>
<evidence type="ECO:0000256" key="1">
    <source>
        <dbReference type="ARBA" id="ARBA00010688"/>
    </source>
</evidence>
<evidence type="ECO:0000256" key="3">
    <source>
        <dbReference type="ARBA" id="ARBA00022777"/>
    </source>
</evidence>
<dbReference type="InterPro" id="IPR002173">
    <property type="entry name" value="Carboh/pur_kinase_PfkB_CS"/>
</dbReference>
<keyword evidence="2" id="KW-0808">Transferase</keyword>
<dbReference type="OrthoDB" id="9775849at2"/>
<dbReference type="CDD" id="cd01166">
    <property type="entry name" value="KdgK"/>
    <property type="match status" value="1"/>
</dbReference>
<dbReference type="PROSITE" id="PS00584">
    <property type="entry name" value="PFKB_KINASES_2"/>
    <property type="match status" value="1"/>
</dbReference>
<gene>
    <name evidence="5" type="ORF">SAMN05216456_2790</name>
</gene>
<proteinExistence type="inferred from homology"/>
<dbReference type="PANTHER" id="PTHR43320">
    <property type="entry name" value="SUGAR KINASE"/>
    <property type="match status" value="1"/>
</dbReference>
<evidence type="ECO:0000313" key="5">
    <source>
        <dbReference type="EMBL" id="SFV37181.1"/>
    </source>
</evidence>
<dbReference type="InterPro" id="IPR052700">
    <property type="entry name" value="Carb_kinase_PfkB-like"/>
</dbReference>
<dbReference type="Pfam" id="PF00294">
    <property type="entry name" value="PfkB"/>
    <property type="match status" value="1"/>
</dbReference>
<reference evidence="5 6" key="1">
    <citation type="submission" date="2016-10" db="EMBL/GenBank/DDBJ databases">
        <authorList>
            <person name="de Groot N.N."/>
        </authorList>
    </citation>
    <scope>NUCLEOTIDE SEQUENCE [LARGE SCALE GENOMIC DNA]</scope>
    <source>
        <strain evidence="5 6">IPL20</strain>
    </source>
</reference>
<accession>A0A1I7NR58</accession>
<sequence length="302" mass="31245">MNTKVLVVGDVMTDIIVRPEGPLVLGSDRRARIESKPGGSGANQAVWLGASGVAVKFAARVGAAQKREHEARFLRQGVTPVLVGDPMLASGTLVTLVDPNGERSFLTDRGANLNLSAEDLGDHLLDGVGLVVISGYSFFAPGPRAAVQSLIERARARDVALAIDPASTGFLAEVGPRNFLDWVGTADWLFANESEAQLLTGEADSERQMRQLGEQFGQVVIKRGALGASCGGAAGIAISRPAPQVRVVDSTGAGDAFAAGFIAGLMGKADLETCLERGVANGARAVQHVGGQPQGETAVISP</sequence>
<dbReference type="STRING" id="429728.SAMN05216456_2790"/>
<evidence type="ECO:0000313" key="6">
    <source>
        <dbReference type="Proteomes" id="UP000199074"/>
    </source>
</evidence>
<keyword evidence="3 5" id="KW-0418">Kinase</keyword>
<keyword evidence="6" id="KW-1185">Reference proteome</keyword>
<dbReference type="GO" id="GO:0016301">
    <property type="term" value="F:kinase activity"/>
    <property type="evidence" value="ECO:0007669"/>
    <property type="project" value="UniProtKB-KW"/>
</dbReference>
<evidence type="ECO:0000256" key="2">
    <source>
        <dbReference type="ARBA" id="ARBA00022679"/>
    </source>
</evidence>
<dbReference type="SUPFAM" id="SSF53613">
    <property type="entry name" value="Ribokinase-like"/>
    <property type="match status" value="1"/>
</dbReference>
<dbReference type="PROSITE" id="PS00583">
    <property type="entry name" value="PFKB_KINASES_1"/>
    <property type="match status" value="1"/>
</dbReference>
<organism evidence="5 6">
    <name type="scientific">Devosia crocina</name>
    <dbReference type="NCBI Taxonomy" id="429728"/>
    <lineage>
        <taxon>Bacteria</taxon>
        <taxon>Pseudomonadati</taxon>
        <taxon>Pseudomonadota</taxon>
        <taxon>Alphaproteobacteria</taxon>
        <taxon>Hyphomicrobiales</taxon>
        <taxon>Devosiaceae</taxon>
        <taxon>Devosia</taxon>
    </lineage>
</organism>
<dbReference type="InterPro" id="IPR011611">
    <property type="entry name" value="PfkB_dom"/>
</dbReference>
<protein>
    <submittedName>
        <fullName evidence="5">Sugar or nucleoside kinase, ribokinase family</fullName>
    </submittedName>
</protein>
<dbReference type="InterPro" id="IPR029056">
    <property type="entry name" value="Ribokinase-like"/>
</dbReference>
<dbReference type="Proteomes" id="UP000199074">
    <property type="component" value="Unassembled WGS sequence"/>
</dbReference>
<evidence type="ECO:0000259" key="4">
    <source>
        <dbReference type="Pfam" id="PF00294"/>
    </source>
</evidence>
<comment type="similarity">
    <text evidence="1">Belongs to the carbohydrate kinase PfkB family.</text>
</comment>
<name>A0A1I7NR58_9HYPH</name>
<feature type="domain" description="Carbohydrate kinase PfkB" evidence="4">
    <location>
        <begin position="3"/>
        <end position="293"/>
    </location>
</feature>
<dbReference type="PANTHER" id="PTHR43320:SF3">
    <property type="entry name" value="CARBOHYDRATE KINASE PFKB DOMAIN-CONTAINING PROTEIN"/>
    <property type="match status" value="1"/>
</dbReference>
<dbReference type="RefSeq" id="WP_092425584.1">
    <property type="nucleotide sequence ID" value="NZ_FPCK01000003.1"/>
</dbReference>